<dbReference type="OrthoDB" id="673745at2759"/>
<feature type="compositionally biased region" description="Basic residues" evidence="1">
    <location>
        <begin position="1"/>
        <end position="11"/>
    </location>
</feature>
<dbReference type="AlphaFoldDB" id="A0A9D5B474"/>
<proteinExistence type="predicted"/>
<feature type="compositionally biased region" description="Basic residues" evidence="1">
    <location>
        <begin position="119"/>
        <end position="136"/>
    </location>
</feature>
<dbReference type="PANTHER" id="PTHR37218">
    <property type="entry name" value="COILED-COIL PROTEIN"/>
    <property type="match status" value="1"/>
</dbReference>
<keyword evidence="3" id="KW-1185">Reference proteome</keyword>
<dbReference type="PANTHER" id="PTHR37218:SF2">
    <property type="entry name" value="COILED-COIL PROTEIN"/>
    <property type="match status" value="1"/>
</dbReference>
<protein>
    <submittedName>
        <fullName evidence="2">Uncharacterized protein</fullName>
    </submittedName>
</protein>
<evidence type="ECO:0000313" key="2">
    <source>
        <dbReference type="EMBL" id="KAI5428889.1"/>
    </source>
</evidence>
<reference evidence="2 3" key="1">
    <citation type="journal article" date="2022" name="Nat. Genet.">
        <title>Improved pea reference genome and pan-genome highlight genomic features and evolutionary characteristics.</title>
        <authorList>
            <person name="Yang T."/>
            <person name="Liu R."/>
            <person name="Luo Y."/>
            <person name="Hu S."/>
            <person name="Wang D."/>
            <person name="Wang C."/>
            <person name="Pandey M.K."/>
            <person name="Ge S."/>
            <person name="Xu Q."/>
            <person name="Li N."/>
            <person name="Li G."/>
            <person name="Huang Y."/>
            <person name="Saxena R.K."/>
            <person name="Ji Y."/>
            <person name="Li M."/>
            <person name="Yan X."/>
            <person name="He Y."/>
            <person name="Liu Y."/>
            <person name="Wang X."/>
            <person name="Xiang C."/>
            <person name="Varshney R.K."/>
            <person name="Ding H."/>
            <person name="Gao S."/>
            <person name="Zong X."/>
        </authorList>
    </citation>
    <scope>NUCLEOTIDE SEQUENCE [LARGE SCALE GENOMIC DNA]</scope>
    <source>
        <strain evidence="2 3">cv. Zhongwan 6</strain>
    </source>
</reference>
<feature type="compositionally biased region" description="Basic and acidic residues" evidence="1">
    <location>
        <begin position="57"/>
        <end position="71"/>
    </location>
</feature>
<feature type="compositionally biased region" description="Basic and acidic residues" evidence="1">
    <location>
        <begin position="102"/>
        <end position="115"/>
    </location>
</feature>
<accession>A0A9D5B474</accession>
<sequence>MGGKGRKRREKNYKAAHGGATALPPPPKSSQLDALPFKLRQIISFSKNQNDSSGLSKKLDGGEAQKVDTKVDTSAPLKARQPSDEQPSGNDDKNKKKRKRKEVKDLRFAMGEDKTNAQLKKKERKKKYEAKKKKHKKVEEDEFLDFPGKEKIKFGDIVQAPPKLSFIPKGVKISQDASHERLRLRAIEEYRSRKAWTSRPGNHRPPPVTTSDP</sequence>
<feature type="compositionally biased region" description="Pro residues" evidence="1">
    <location>
        <begin position="203"/>
        <end position="213"/>
    </location>
</feature>
<evidence type="ECO:0000313" key="3">
    <source>
        <dbReference type="Proteomes" id="UP001058974"/>
    </source>
</evidence>
<dbReference type="Gramene" id="Psat03G0376000-T1">
    <property type="protein sequence ID" value="KAI5428889.1"/>
    <property type="gene ID" value="KIW84_033760"/>
</dbReference>
<organism evidence="2 3">
    <name type="scientific">Pisum sativum</name>
    <name type="common">Garden pea</name>
    <name type="synonym">Lathyrus oleraceus</name>
    <dbReference type="NCBI Taxonomy" id="3888"/>
    <lineage>
        <taxon>Eukaryota</taxon>
        <taxon>Viridiplantae</taxon>
        <taxon>Streptophyta</taxon>
        <taxon>Embryophyta</taxon>
        <taxon>Tracheophyta</taxon>
        <taxon>Spermatophyta</taxon>
        <taxon>Magnoliopsida</taxon>
        <taxon>eudicotyledons</taxon>
        <taxon>Gunneridae</taxon>
        <taxon>Pentapetalae</taxon>
        <taxon>rosids</taxon>
        <taxon>fabids</taxon>
        <taxon>Fabales</taxon>
        <taxon>Fabaceae</taxon>
        <taxon>Papilionoideae</taxon>
        <taxon>50 kb inversion clade</taxon>
        <taxon>NPAAA clade</taxon>
        <taxon>Hologalegina</taxon>
        <taxon>IRL clade</taxon>
        <taxon>Fabeae</taxon>
        <taxon>Lathyrus</taxon>
    </lineage>
</organism>
<comment type="caution">
    <text evidence="2">The sequence shown here is derived from an EMBL/GenBank/DDBJ whole genome shotgun (WGS) entry which is preliminary data.</text>
</comment>
<gene>
    <name evidence="2" type="ORF">KIW84_033760</name>
</gene>
<dbReference type="EMBL" id="JAMSHJ010000003">
    <property type="protein sequence ID" value="KAI5428889.1"/>
    <property type="molecule type" value="Genomic_DNA"/>
</dbReference>
<evidence type="ECO:0000256" key="1">
    <source>
        <dbReference type="SAM" id="MobiDB-lite"/>
    </source>
</evidence>
<feature type="compositionally biased region" description="Polar residues" evidence="1">
    <location>
        <begin position="43"/>
        <end position="55"/>
    </location>
</feature>
<name>A0A9D5B474_PEA</name>
<feature type="region of interest" description="Disordered" evidence="1">
    <location>
        <begin position="191"/>
        <end position="213"/>
    </location>
</feature>
<dbReference type="Gramene" id="PSAT_LOCUS12451_t1">
    <property type="protein sequence ID" value="CAL5192573.1"/>
    <property type="gene ID" value="PSAT_LOCUS12451"/>
</dbReference>
<feature type="region of interest" description="Disordered" evidence="1">
    <location>
        <begin position="1"/>
        <end position="138"/>
    </location>
</feature>
<dbReference type="Proteomes" id="UP001058974">
    <property type="component" value="Chromosome 3"/>
</dbReference>